<evidence type="ECO:0000256" key="5">
    <source>
        <dbReference type="ARBA" id="ARBA00037994"/>
    </source>
</evidence>
<evidence type="ECO:0000256" key="2">
    <source>
        <dbReference type="ARBA" id="ARBA00022692"/>
    </source>
</evidence>
<comment type="similarity">
    <text evidence="5">Belongs to the nematode receptor-like protein sra family.</text>
</comment>
<organism evidence="7 8">
    <name type="scientific">Pristionchus mayeri</name>
    <dbReference type="NCBI Taxonomy" id="1317129"/>
    <lineage>
        <taxon>Eukaryota</taxon>
        <taxon>Metazoa</taxon>
        <taxon>Ecdysozoa</taxon>
        <taxon>Nematoda</taxon>
        <taxon>Chromadorea</taxon>
        <taxon>Rhabditida</taxon>
        <taxon>Rhabditina</taxon>
        <taxon>Diplogasteromorpha</taxon>
        <taxon>Diplogasteroidea</taxon>
        <taxon>Neodiplogasteridae</taxon>
        <taxon>Pristionchus</taxon>
    </lineage>
</organism>
<feature type="non-terminal residue" evidence="7">
    <location>
        <position position="96"/>
    </location>
</feature>
<feature type="transmembrane region" description="Helical" evidence="6">
    <location>
        <begin position="6"/>
        <end position="22"/>
    </location>
</feature>
<dbReference type="Proteomes" id="UP001328107">
    <property type="component" value="Unassembled WGS sequence"/>
</dbReference>
<dbReference type="GO" id="GO:0016020">
    <property type="term" value="C:membrane"/>
    <property type="evidence" value="ECO:0007669"/>
    <property type="project" value="UniProtKB-SubCell"/>
</dbReference>
<dbReference type="AlphaFoldDB" id="A0AAN4ZF70"/>
<keyword evidence="2 6" id="KW-0812">Transmembrane</keyword>
<evidence type="ECO:0000256" key="6">
    <source>
        <dbReference type="SAM" id="Phobius"/>
    </source>
</evidence>
<evidence type="ECO:0000256" key="4">
    <source>
        <dbReference type="ARBA" id="ARBA00023136"/>
    </source>
</evidence>
<dbReference type="InterPro" id="IPR051080">
    <property type="entry name" value="Nematode_rcpt-like_serp_alpha"/>
</dbReference>
<keyword evidence="4 6" id="KW-0472">Membrane</keyword>
<keyword evidence="8" id="KW-1185">Reference proteome</keyword>
<reference evidence="8" key="1">
    <citation type="submission" date="2022-10" db="EMBL/GenBank/DDBJ databases">
        <title>Genome assembly of Pristionchus species.</title>
        <authorList>
            <person name="Yoshida K."/>
            <person name="Sommer R.J."/>
        </authorList>
    </citation>
    <scope>NUCLEOTIDE SEQUENCE [LARGE SCALE GENOMIC DNA]</scope>
    <source>
        <strain evidence="8">RS5460</strain>
    </source>
</reference>
<proteinExistence type="inferred from homology"/>
<evidence type="ECO:0008006" key="9">
    <source>
        <dbReference type="Google" id="ProtNLM"/>
    </source>
</evidence>
<evidence type="ECO:0000313" key="8">
    <source>
        <dbReference type="Proteomes" id="UP001328107"/>
    </source>
</evidence>
<protein>
    <recommendedName>
        <fullName evidence="9">G protein-coupled receptor</fullName>
    </recommendedName>
</protein>
<dbReference type="PANTHER" id="PTHR31357:SF5">
    <property type="entry name" value="SERPENTINE RECEPTOR CLASS ALPHA-1-RELATED"/>
    <property type="match status" value="1"/>
</dbReference>
<comment type="caution">
    <text evidence="7">The sequence shown here is derived from an EMBL/GenBank/DDBJ whole genome shotgun (WGS) entry which is preliminary data.</text>
</comment>
<accession>A0AAN4ZF70</accession>
<evidence type="ECO:0000256" key="1">
    <source>
        <dbReference type="ARBA" id="ARBA00004141"/>
    </source>
</evidence>
<feature type="non-terminal residue" evidence="7">
    <location>
        <position position="1"/>
    </location>
</feature>
<feature type="transmembrane region" description="Helical" evidence="6">
    <location>
        <begin position="42"/>
        <end position="66"/>
    </location>
</feature>
<dbReference type="GO" id="GO:0004984">
    <property type="term" value="F:olfactory receptor activity"/>
    <property type="evidence" value="ECO:0007669"/>
    <property type="project" value="TreeGrafter"/>
</dbReference>
<gene>
    <name evidence="7" type="ORF">PMAYCL1PPCAC_10313</name>
</gene>
<evidence type="ECO:0000256" key="3">
    <source>
        <dbReference type="ARBA" id="ARBA00022989"/>
    </source>
</evidence>
<feature type="transmembrane region" description="Helical" evidence="6">
    <location>
        <begin position="78"/>
        <end position="95"/>
    </location>
</feature>
<comment type="subcellular location">
    <subcellularLocation>
        <location evidence="1">Membrane</location>
        <topology evidence="1">Multi-pass membrane protein</topology>
    </subcellularLocation>
</comment>
<dbReference type="PANTHER" id="PTHR31357">
    <property type="entry name" value="SERPENTINE RECEPTOR CLASS ALPHA-10"/>
    <property type="match status" value="1"/>
</dbReference>
<keyword evidence="3 6" id="KW-1133">Transmembrane helix</keyword>
<name>A0AAN4ZF70_9BILA</name>
<evidence type="ECO:0000313" key="7">
    <source>
        <dbReference type="EMBL" id="GMR40118.1"/>
    </source>
</evidence>
<dbReference type="EMBL" id="BTRK01000003">
    <property type="protein sequence ID" value="GMR40118.1"/>
    <property type="molecule type" value="Genomic_DNA"/>
</dbReference>
<sequence length="96" mass="11017">ALYFVILWHDVLTVILQVFQITKRLTARTPCEMQFDRRICILRVIITAAYPSFPCLHAAVTVQRIVTTFTGSSKVHHIVARSCLMLTLAYCIFYVV</sequence>